<comment type="similarity">
    <text evidence="2">Belongs to the PBP/GOBP family.</text>
</comment>
<evidence type="ECO:0000256" key="2">
    <source>
        <dbReference type="ARBA" id="ARBA00008098"/>
    </source>
</evidence>
<gene>
    <name evidence="5" type="ORF">HHI36_003812</name>
</gene>
<feature type="signal peptide" evidence="4">
    <location>
        <begin position="1"/>
        <end position="18"/>
    </location>
</feature>
<evidence type="ECO:0000256" key="1">
    <source>
        <dbReference type="ARBA" id="ARBA00004613"/>
    </source>
</evidence>
<dbReference type="GO" id="GO:0005576">
    <property type="term" value="C:extracellular region"/>
    <property type="evidence" value="ECO:0007669"/>
    <property type="project" value="UniProtKB-SubCell"/>
</dbReference>
<dbReference type="Proteomes" id="UP001516400">
    <property type="component" value="Unassembled WGS sequence"/>
</dbReference>
<dbReference type="InterPro" id="IPR036728">
    <property type="entry name" value="PBP_GOBP_sf"/>
</dbReference>
<evidence type="ECO:0000313" key="6">
    <source>
        <dbReference type="Proteomes" id="UP001516400"/>
    </source>
</evidence>
<dbReference type="AlphaFoldDB" id="A0ABD2NPR3"/>
<comment type="caution">
    <text evidence="5">The sequence shown here is derived from an EMBL/GenBank/DDBJ whole genome shotgun (WGS) entry which is preliminary data.</text>
</comment>
<dbReference type="PANTHER" id="PTHR21066">
    <property type="entry name" value="ODORANT-BINDING PROTEIN 59A-RELATED"/>
    <property type="match status" value="1"/>
</dbReference>
<keyword evidence="4" id="KW-0732">Signal</keyword>
<keyword evidence="3" id="KW-0964">Secreted</keyword>
<name>A0ABD2NPR3_9CUCU</name>
<comment type="subcellular location">
    <subcellularLocation>
        <location evidence="1">Secreted</location>
    </subcellularLocation>
</comment>
<evidence type="ECO:0000313" key="5">
    <source>
        <dbReference type="EMBL" id="KAL3280579.1"/>
    </source>
</evidence>
<sequence length="175" mass="19353">MCGKIILLVTIGIVAVFAEKNYRCNIPPSAPKRIEKVINQCQDEIKVAILAEALQAVSLAESAKKRAKRETFTGEEKRIAGCLLQCVYRKMKAVNEKGFPTVEGLVALYTEGIENKEYILATLQSVNICLGRAQKQYLSTPQSLDDQEQGKVCEIAYDVFDCVADKIGQYCGQTP</sequence>
<keyword evidence="6" id="KW-1185">Reference proteome</keyword>
<reference evidence="5 6" key="1">
    <citation type="journal article" date="2021" name="BMC Biol.">
        <title>Horizontally acquired antibacterial genes associated with adaptive radiation of ladybird beetles.</title>
        <authorList>
            <person name="Li H.S."/>
            <person name="Tang X.F."/>
            <person name="Huang Y.H."/>
            <person name="Xu Z.Y."/>
            <person name="Chen M.L."/>
            <person name="Du X.Y."/>
            <person name="Qiu B.Y."/>
            <person name="Chen P.T."/>
            <person name="Zhang W."/>
            <person name="Slipinski A."/>
            <person name="Escalona H.E."/>
            <person name="Waterhouse R.M."/>
            <person name="Zwick A."/>
            <person name="Pang H."/>
        </authorList>
    </citation>
    <scope>NUCLEOTIDE SEQUENCE [LARGE SCALE GENOMIC DNA]</scope>
    <source>
        <strain evidence="5">SYSU2018</strain>
    </source>
</reference>
<dbReference type="EMBL" id="JABFTP020000144">
    <property type="protein sequence ID" value="KAL3280579.1"/>
    <property type="molecule type" value="Genomic_DNA"/>
</dbReference>
<dbReference type="PANTHER" id="PTHR21066:SF18">
    <property type="entry name" value="ODORANT-BINDING PROTEIN 73A, ISOFORM B"/>
    <property type="match status" value="1"/>
</dbReference>
<dbReference type="SUPFAM" id="SSF47565">
    <property type="entry name" value="Insect pheromone/odorant-binding proteins"/>
    <property type="match status" value="1"/>
</dbReference>
<dbReference type="InterPro" id="IPR006170">
    <property type="entry name" value="PBP/GOBP"/>
</dbReference>
<evidence type="ECO:0000256" key="3">
    <source>
        <dbReference type="ARBA" id="ARBA00022525"/>
    </source>
</evidence>
<evidence type="ECO:0000256" key="4">
    <source>
        <dbReference type="SAM" id="SignalP"/>
    </source>
</evidence>
<dbReference type="Pfam" id="PF01395">
    <property type="entry name" value="PBP_GOBP"/>
    <property type="match status" value="1"/>
</dbReference>
<accession>A0ABD2NPR3</accession>
<dbReference type="Gene3D" id="1.10.238.20">
    <property type="entry name" value="Pheromone/general odorant binding protein domain"/>
    <property type="match status" value="1"/>
</dbReference>
<organism evidence="5 6">
    <name type="scientific">Cryptolaemus montrouzieri</name>
    <dbReference type="NCBI Taxonomy" id="559131"/>
    <lineage>
        <taxon>Eukaryota</taxon>
        <taxon>Metazoa</taxon>
        <taxon>Ecdysozoa</taxon>
        <taxon>Arthropoda</taxon>
        <taxon>Hexapoda</taxon>
        <taxon>Insecta</taxon>
        <taxon>Pterygota</taxon>
        <taxon>Neoptera</taxon>
        <taxon>Endopterygota</taxon>
        <taxon>Coleoptera</taxon>
        <taxon>Polyphaga</taxon>
        <taxon>Cucujiformia</taxon>
        <taxon>Coccinelloidea</taxon>
        <taxon>Coccinellidae</taxon>
        <taxon>Scymninae</taxon>
        <taxon>Scymnini</taxon>
        <taxon>Cryptolaemus</taxon>
    </lineage>
</organism>
<proteinExistence type="inferred from homology"/>
<dbReference type="InterPro" id="IPR052295">
    <property type="entry name" value="Odorant-binding_protein"/>
</dbReference>
<protein>
    <submittedName>
        <fullName evidence="5">Uncharacterized protein</fullName>
    </submittedName>
</protein>
<feature type="chain" id="PRO_5044789407" evidence="4">
    <location>
        <begin position="19"/>
        <end position="175"/>
    </location>
</feature>